<feature type="domain" description="CSD" evidence="7">
    <location>
        <begin position="43"/>
        <end position="108"/>
    </location>
</feature>
<dbReference type="EMBL" id="JAIZAY010000009">
    <property type="protein sequence ID" value="KAJ8036083.1"/>
    <property type="molecule type" value="Genomic_DNA"/>
</dbReference>
<feature type="domain" description="CSD" evidence="7">
    <location>
        <begin position="525"/>
        <end position="587"/>
    </location>
</feature>
<dbReference type="AlphaFoldDB" id="A0A9Q1C0M0"/>
<sequence length="791" mass="89616">MSRVSWKRLSSSDAMNLANALPPNTLQRSLSLPPVDQSQSAFRETGTIEKLLPSYGFVRCADRDLRLFFHYSQYSGNAVAELRVGDFVEFEVITDRKTGKLVASKIYKVISGMGDAIEEPVEGIVVKEISETSPGQLSYELSGESFFLTFYERDVEGDEILRKDDLVTFIVSTDQSNRTVRAKRIKVIKPVVRCQGLVSSMKESFGFIERDDIAKEIFFHFSEFQGNINDLCVGSEVEFTVGNRNEKEVGMEITLLAPGSVVFEDIDEGTLTGRIVKVLPRSGSRRSIEPAPGKIHLESGDGTKQELLYRDKDLLRNHTFWINDIVVFNVVTDRRNHTQRATNIMLDHSTFTENEEQRETGTVAALKEGFGFIKCADREARMFFHFSEMLSEGDVHISDEVEFTVIQDPASVQRSVAIRIKKLPKGSVIFEIVGQERFVGEIEKVPVNMWGRSPGRSHSREHDLGTIIYGKNGMKQRINFHAKDTDLKVPPEEGDEVLFNIAEIKRDKSTMAVNITVRDRTFDPCKRGFVAVLKESFGFLETEEHDREVFFHYSQYDGDVNTLYIGDEVEFTLVRKGSKSSAEKVKPIAKGTIPPEKVQPGLLKGKILRPLRCIDPQQSEYTGLVQEITDDETEGMTYPYCFLSLADKHEFLQKDDEVCFQLAISPKNQKTWAWKVAGERKFVRARVSSVKGQYGFIDYDVGEGKKLFFHLSEVVEGVEIAPGHEVEFVIVQNQKNGRYSAVNVRRLTEMQRPQRLSRMKSNLGDGTGPRLIILRQPKGPDGSKGFNWKRQ</sequence>
<dbReference type="Proteomes" id="UP001152320">
    <property type="component" value="Chromosome 9"/>
</dbReference>
<protein>
    <submittedName>
        <fullName evidence="9">Cold shock domain-containing protein E1</fullName>
    </submittedName>
</protein>
<dbReference type="PROSITE" id="PS51857">
    <property type="entry name" value="CSD_2"/>
    <property type="match status" value="5"/>
</dbReference>
<dbReference type="InterPro" id="IPR019844">
    <property type="entry name" value="CSD_CS"/>
</dbReference>
<dbReference type="GO" id="GO:0003723">
    <property type="term" value="F:RNA binding"/>
    <property type="evidence" value="ECO:0007669"/>
    <property type="project" value="UniProtKB-KW"/>
</dbReference>
<dbReference type="InterPro" id="IPR024642">
    <property type="entry name" value="SUZ-C"/>
</dbReference>
<dbReference type="PROSITE" id="PS00352">
    <property type="entry name" value="CSD_1"/>
    <property type="match status" value="3"/>
</dbReference>
<dbReference type="Pfam" id="PF23456">
    <property type="entry name" value="CSDE1"/>
    <property type="match status" value="2"/>
</dbReference>
<feature type="domain" description="SUZ-C" evidence="8">
    <location>
        <begin position="744"/>
        <end position="790"/>
    </location>
</feature>
<dbReference type="InterPro" id="IPR011129">
    <property type="entry name" value="CSD"/>
</dbReference>
<feature type="domain" description="CSD" evidence="7">
    <location>
        <begin position="685"/>
        <end position="746"/>
    </location>
</feature>
<comment type="caution">
    <text evidence="9">The sequence shown here is derived from an EMBL/GenBank/DDBJ whole genome shotgun (WGS) entry which is preliminary data.</text>
</comment>
<dbReference type="Pfam" id="PF00313">
    <property type="entry name" value="CSD"/>
    <property type="match status" value="5"/>
</dbReference>
<dbReference type="CDD" id="cd04458">
    <property type="entry name" value="CSP_CDS"/>
    <property type="match status" value="3"/>
</dbReference>
<evidence type="ECO:0000256" key="5">
    <source>
        <dbReference type="ARBA" id="ARBA00044751"/>
    </source>
</evidence>
<comment type="subcellular location">
    <subcellularLocation>
        <location evidence="1">Cytoplasm</location>
    </subcellularLocation>
</comment>
<feature type="region of interest" description="Disordered" evidence="6">
    <location>
        <begin position="753"/>
        <end position="791"/>
    </location>
</feature>
<comment type="similarity">
    <text evidence="5">Belongs to the UNR family.</text>
</comment>
<keyword evidence="2" id="KW-0963">Cytoplasm</keyword>
<dbReference type="InterPro" id="IPR056400">
    <property type="entry name" value="CSDE1"/>
</dbReference>
<keyword evidence="10" id="KW-1185">Reference proteome</keyword>
<evidence type="ECO:0000256" key="6">
    <source>
        <dbReference type="SAM" id="MobiDB-lite"/>
    </source>
</evidence>
<dbReference type="PANTHER" id="PTHR12913">
    <property type="entry name" value="UNR PROTEIN N-RAS UPSTREAM GENE PROTEIN"/>
    <property type="match status" value="1"/>
</dbReference>
<evidence type="ECO:0000256" key="3">
    <source>
        <dbReference type="ARBA" id="ARBA00022737"/>
    </source>
</evidence>
<evidence type="ECO:0000259" key="8">
    <source>
        <dbReference type="PROSITE" id="PS51938"/>
    </source>
</evidence>
<evidence type="ECO:0000256" key="2">
    <source>
        <dbReference type="ARBA" id="ARBA00022490"/>
    </source>
</evidence>
<evidence type="ECO:0000259" key="7">
    <source>
        <dbReference type="PROSITE" id="PS51857"/>
    </source>
</evidence>
<dbReference type="Gene3D" id="2.40.50.140">
    <property type="entry name" value="Nucleic acid-binding proteins"/>
    <property type="match status" value="6"/>
</dbReference>
<keyword evidence="4" id="KW-0694">RNA-binding</keyword>
<dbReference type="InterPro" id="IPR012340">
    <property type="entry name" value="NA-bd_OB-fold"/>
</dbReference>
<dbReference type="PROSITE" id="PS51938">
    <property type="entry name" value="SUZ_C"/>
    <property type="match status" value="1"/>
</dbReference>
<gene>
    <name evidence="9" type="ORF">HOLleu_19950</name>
</gene>
<name>A0A9Q1C0M0_HOLLE</name>
<evidence type="ECO:0000256" key="1">
    <source>
        <dbReference type="ARBA" id="ARBA00004496"/>
    </source>
</evidence>
<dbReference type="GO" id="GO:0005737">
    <property type="term" value="C:cytoplasm"/>
    <property type="evidence" value="ECO:0007669"/>
    <property type="project" value="UniProtKB-SubCell"/>
</dbReference>
<keyword evidence="3" id="KW-0677">Repeat</keyword>
<accession>A0A9Q1C0M0</accession>
<feature type="domain" description="CSD" evidence="7">
    <location>
        <begin position="193"/>
        <end position="255"/>
    </location>
</feature>
<dbReference type="SMART" id="SM00357">
    <property type="entry name" value="CSP"/>
    <property type="match status" value="5"/>
</dbReference>
<dbReference type="InterPro" id="IPR002059">
    <property type="entry name" value="CSP_DNA-bd"/>
</dbReference>
<organism evidence="9 10">
    <name type="scientific">Holothuria leucospilota</name>
    <name type="common">Black long sea cucumber</name>
    <name type="synonym">Mertensiothuria leucospilota</name>
    <dbReference type="NCBI Taxonomy" id="206669"/>
    <lineage>
        <taxon>Eukaryota</taxon>
        <taxon>Metazoa</taxon>
        <taxon>Echinodermata</taxon>
        <taxon>Eleutherozoa</taxon>
        <taxon>Echinozoa</taxon>
        <taxon>Holothuroidea</taxon>
        <taxon>Aspidochirotacea</taxon>
        <taxon>Aspidochirotida</taxon>
        <taxon>Holothuriidae</taxon>
        <taxon>Holothuria</taxon>
    </lineage>
</organism>
<dbReference type="SUPFAM" id="SSF50249">
    <property type="entry name" value="Nucleic acid-binding proteins"/>
    <property type="match status" value="5"/>
</dbReference>
<evidence type="ECO:0000313" key="10">
    <source>
        <dbReference type="Proteomes" id="UP001152320"/>
    </source>
</evidence>
<proteinExistence type="inferred from homology"/>
<evidence type="ECO:0000256" key="4">
    <source>
        <dbReference type="ARBA" id="ARBA00022884"/>
    </source>
</evidence>
<dbReference type="PANTHER" id="PTHR12913:SF1">
    <property type="entry name" value="COLD SHOCK DOMAIN-CONTAINING PROTEIN E1"/>
    <property type="match status" value="1"/>
</dbReference>
<evidence type="ECO:0000313" key="9">
    <source>
        <dbReference type="EMBL" id="KAJ8036083.1"/>
    </source>
</evidence>
<feature type="domain" description="CSD" evidence="7">
    <location>
        <begin position="358"/>
        <end position="422"/>
    </location>
</feature>
<dbReference type="Pfam" id="PF12901">
    <property type="entry name" value="SUZ-C"/>
    <property type="match status" value="1"/>
</dbReference>
<dbReference type="OrthoDB" id="74319at2759"/>
<reference evidence="9" key="1">
    <citation type="submission" date="2021-10" db="EMBL/GenBank/DDBJ databases">
        <title>Tropical sea cucumber genome reveals ecological adaptation and Cuvierian tubules defense mechanism.</title>
        <authorList>
            <person name="Chen T."/>
        </authorList>
    </citation>
    <scope>NUCLEOTIDE SEQUENCE</scope>
    <source>
        <strain evidence="9">Nanhai2018</strain>
        <tissue evidence="9">Muscle</tissue>
    </source>
</reference>